<dbReference type="InterPro" id="IPR023535">
    <property type="entry name" value="TC-AMP_synthase"/>
</dbReference>
<sequence length="183" mass="18996">MTDITAALASLRNSGVIAYPTEGVWGLGCDPRDEAAVLRLLALKQRDVAKGLILIASDEVQLAPFIDTASLAAAQLAEVRASWPGPNTWIVPASNDAPRWITGAHDGIAVRVTAHPLVRGLCDGFGGALVSTSANIASEPSPRTREELDPRIVAGVDAVSGGETLGRAQPSAIRDARSGATLR</sequence>
<keyword evidence="13" id="KW-1185">Reference proteome</keyword>
<evidence type="ECO:0000256" key="6">
    <source>
        <dbReference type="ARBA" id="ARBA00022741"/>
    </source>
</evidence>
<evidence type="ECO:0000313" key="13">
    <source>
        <dbReference type="Proteomes" id="UP000515977"/>
    </source>
</evidence>
<dbReference type="GO" id="GO:0061710">
    <property type="term" value="F:L-threonylcarbamoyladenylate synthase"/>
    <property type="evidence" value="ECO:0007669"/>
    <property type="project" value="UniProtKB-EC"/>
</dbReference>
<dbReference type="KEGG" id="tbv:H9L17_07825"/>
<feature type="region of interest" description="Disordered" evidence="10">
    <location>
        <begin position="163"/>
        <end position="183"/>
    </location>
</feature>
<dbReference type="InterPro" id="IPR050156">
    <property type="entry name" value="TC-AMP_synthase_SUA5"/>
</dbReference>
<evidence type="ECO:0000256" key="3">
    <source>
        <dbReference type="ARBA" id="ARBA00022679"/>
    </source>
</evidence>
<evidence type="ECO:0000256" key="2">
    <source>
        <dbReference type="ARBA" id="ARBA00022490"/>
    </source>
</evidence>
<dbReference type="GO" id="GO:0003725">
    <property type="term" value="F:double-stranded RNA binding"/>
    <property type="evidence" value="ECO:0007669"/>
    <property type="project" value="InterPro"/>
</dbReference>
<dbReference type="FunFam" id="3.90.870.10:FF:000004">
    <property type="entry name" value="Threonylcarbamoyl-AMP synthase"/>
    <property type="match status" value="1"/>
</dbReference>
<keyword evidence="5 9" id="KW-0548">Nucleotidyltransferase</keyword>
<dbReference type="GO" id="GO:0002949">
    <property type="term" value="P:tRNA threonylcarbamoyladenosine modification"/>
    <property type="evidence" value="ECO:0007669"/>
    <property type="project" value="UniProtKB-UniRule"/>
</dbReference>
<dbReference type="PANTHER" id="PTHR17490">
    <property type="entry name" value="SUA5"/>
    <property type="match status" value="1"/>
</dbReference>
<dbReference type="GO" id="GO:0006450">
    <property type="term" value="P:regulation of translational fidelity"/>
    <property type="evidence" value="ECO:0007669"/>
    <property type="project" value="TreeGrafter"/>
</dbReference>
<organism evidence="12 13">
    <name type="scientific">Thermomonas brevis</name>
    <dbReference type="NCBI Taxonomy" id="215691"/>
    <lineage>
        <taxon>Bacteria</taxon>
        <taxon>Pseudomonadati</taxon>
        <taxon>Pseudomonadota</taxon>
        <taxon>Gammaproteobacteria</taxon>
        <taxon>Lysobacterales</taxon>
        <taxon>Lysobacteraceae</taxon>
        <taxon>Thermomonas</taxon>
    </lineage>
</organism>
<keyword evidence="2 9" id="KW-0963">Cytoplasm</keyword>
<dbReference type="PROSITE" id="PS51163">
    <property type="entry name" value="YRDC"/>
    <property type="match status" value="1"/>
</dbReference>
<gene>
    <name evidence="9" type="primary">tsaC</name>
    <name evidence="12" type="ORF">H9L17_07825</name>
</gene>
<evidence type="ECO:0000256" key="10">
    <source>
        <dbReference type="SAM" id="MobiDB-lite"/>
    </source>
</evidence>
<dbReference type="RefSeq" id="WP_187571760.1">
    <property type="nucleotide sequence ID" value="NZ_CP060711.1"/>
</dbReference>
<dbReference type="GO" id="GO:0005524">
    <property type="term" value="F:ATP binding"/>
    <property type="evidence" value="ECO:0007669"/>
    <property type="project" value="UniProtKB-UniRule"/>
</dbReference>
<keyword evidence="6 9" id="KW-0547">Nucleotide-binding</keyword>
<evidence type="ECO:0000256" key="5">
    <source>
        <dbReference type="ARBA" id="ARBA00022695"/>
    </source>
</evidence>
<evidence type="ECO:0000256" key="1">
    <source>
        <dbReference type="ARBA" id="ARBA00004496"/>
    </source>
</evidence>
<dbReference type="Proteomes" id="UP000515977">
    <property type="component" value="Chromosome"/>
</dbReference>
<dbReference type="GO" id="GO:0005737">
    <property type="term" value="C:cytoplasm"/>
    <property type="evidence" value="ECO:0007669"/>
    <property type="project" value="UniProtKB-SubCell"/>
</dbReference>
<comment type="subcellular location">
    <subcellularLocation>
        <location evidence="1 9">Cytoplasm</location>
    </subcellularLocation>
</comment>
<dbReference type="EMBL" id="CP060711">
    <property type="protein sequence ID" value="QNN48017.1"/>
    <property type="molecule type" value="Genomic_DNA"/>
</dbReference>
<evidence type="ECO:0000259" key="11">
    <source>
        <dbReference type="PROSITE" id="PS51163"/>
    </source>
</evidence>
<dbReference type="SUPFAM" id="SSF55821">
    <property type="entry name" value="YrdC/RibB"/>
    <property type="match status" value="1"/>
</dbReference>
<evidence type="ECO:0000256" key="8">
    <source>
        <dbReference type="ARBA" id="ARBA00048366"/>
    </source>
</evidence>
<dbReference type="AlphaFoldDB" id="A0A7G9QXE2"/>
<keyword evidence="3 9" id="KW-0808">Transferase</keyword>
<dbReference type="Gene3D" id="3.90.870.10">
    <property type="entry name" value="DHBP synthase"/>
    <property type="match status" value="1"/>
</dbReference>
<name>A0A7G9QXE2_9GAMM</name>
<comment type="catalytic activity">
    <reaction evidence="8 9">
        <text>L-threonine + hydrogencarbonate + ATP = L-threonylcarbamoyladenylate + diphosphate + H2O</text>
        <dbReference type="Rhea" id="RHEA:36407"/>
        <dbReference type="ChEBI" id="CHEBI:15377"/>
        <dbReference type="ChEBI" id="CHEBI:17544"/>
        <dbReference type="ChEBI" id="CHEBI:30616"/>
        <dbReference type="ChEBI" id="CHEBI:33019"/>
        <dbReference type="ChEBI" id="CHEBI:57926"/>
        <dbReference type="ChEBI" id="CHEBI:73682"/>
        <dbReference type="EC" id="2.7.7.87"/>
    </reaction>
</comment>
<accession>A0A7G9QXE2</accession>
<keyword evidence="7 9" id="KW-0067">ATP-binding</keyword>
<dbReference type="GO" id="GO:0000049">
    <property type="term" value="F:tRNA binding"/>
    <property type="evidence" value="ECO:0007669"/>
    <property type="project" value="TreeGrafter"/>
</dbReference>
<reference evidence="12 13" key="1">
    <citation type="submission" date="2020-08" db="EMBL/GenBank/DDBJ databases">
        <title>Genome sequence of Thermomonas brevis KACC 16975T.</title>
        <authorList>
            <person name="Hyun D.-W."/>
            <person name="Bae J.-W."/>
        </authorList>
    </citation>
    <scope>NUCLEOTIDE SEQUENCE [LARGE SCALE GENOMIC DNA]</scope>
    <source>
        <strain evidence="12 13">KACC 16975</strain>
    </source>
</reference>
<comment type="function">
    <text evidence="9">Required for the formation of a threonylcarbamoyl group on adenosine at position 37 (t(6)A37) in tRNAs that read codons beginning with adenine. Catalyzes the conversion of L-threonine, HCO(3)(-)/CO(2) and ATP to give threonylcarbamoyl-AMP (TC-AMP) as the acyladenylate intermediate, with the release of diphosphate.</text>
</comment>
<evidence type="ECO:0000313" key="12">
    <source>
        <dbReference type="EMBL" id="QNN48017.1"/>
    </source>
</evidence>
<dbReference type="HAMAP" id="MF_01852">
    <property type="entry name" value="TsaC"/>
    <property type="match status" value="1"/>
</dbReference>
<dbReference type="Pfam" id="PF01300">
    <property type="entry name" value="Sua5_yciO_yrdC"/>
    <property type="match status" value="1"/>
</dbReference>
<comment type="similarity">
    <text evidence="9">Belongs to the SUA5 family. TsaC subfamily.</text>
</comment>
<dbReference type="InterPro" id="IPR006070">
    <property type="entry name" value="Sua5-like_dom"/>
</dbReference>
<dbReference type="PANTHER" id="PTHR17490:SF18">
    <property type="entry name" value="THREONYLCARBAMOYL-AMP SYNTHASE"/>
    <property type="match status" value="1"/>
</dbReference>
<dbReference type="InterPro" id="IPR017945">
    <property type="entry name" value="DHBP_synth_RibB-like_a/b_dom"/>
</dbReference>
<evidence type="ECO:0000256" key="7">
    <source>
        <dbReference type="ARBA" id="ARBA00022840"/>
    </source>
</evidence>
<feature type="domain" description="YrdC-like" evidence="11">
    <location>
        <begin position="1"/>
        <end position="183"/>
    </location>
</feature>
<proteinExistence type="inferred from homology"/>
<protein>
    <recommendedName>
        <fullName evidence="9">Threonylcarbamoyl-AMP synthase</fullName>
        <shortName evidence="9">TC-AMP synthase</shortName>
        <ecNumber evidence="9">2.7.7.87</ecNumber>
    </recommendedName>
    <alternativeName>
        <fullName evidence="9">L-threonylcarbamoyladenylate synthase</fullName>
    </alternativeName>
    <alternativeName>
        <fullName evidence="9">t(6)A37 threonylcarbamoyladenosine biosynthesis protein TsaC</fullName>
    </alternativeName>
    <alternativeName>
        <fullName evidence="9">tRNA threonylcarbamoyladenosine biosynthesis protein TsaC</fullName>
    </alternativeName>
</protein>
<dbReference type="EC" id="2.7.7.87" evidence="9"/>
<evidence type="ECO:0000256" key="9">
    <source>
        <dbReference type="HAMAP-Rule" id="MF_01852"/>
    </source>
</evidence>
<evidence type="ECO:0000256" key="4">
    <source>
        <dbReference type="ARBA" id="ARBA00022694"/>
    </source>
</evidence>
<keyword evidence="4 9" id="KW-0819">tRNA processing</keyword>